<dbReference type="PANTHER" id="PTHR43133:SF8">
    <property type="entry name" value="RNA POLYMERASE SIGMA FACTOR HI_1459-RELATED"/>
    <property type="match status" value="1"/>
</dbReference>
<comment type="caution">
    <text evidence="8">The sequence shown here is derived from an EMBL/GenBank/DDBJ whole genome shotgun (WGS) entry which is preliminary data.</text>
</comment>
<sequence>MSRTDQDERYAGLSTLMDSYLDGDQQAFTQLYQRLSPAVRAQIRSKISNPATAEDLLQTAFMKAHGARERFAAPAGANPDRAVAVWYSTIARNATIDHLRKIYRERAVKLDTAGDDTSDLLDSLRDPSLDIEAVAVEQERQLGIAARIRQALAGLPATQREVVTLHKIEGKSMAEISTELGVREGTLRVRAHRGYKALTEMLEGYRNQAAASV</sequence>
<dbReference type="OrthoDB" id="5511424at2"/>
<evidence type="ECO:0000259" key="7">
    <source>
        <dbReference type="Pfam" id="PF08281"/>
    </source>
</evidence>
<evidence type="ECO:0000313" key="8">
    <source>
        <dbReference type="EMBL" id="PRQ06602.1"/>
    </source>
</evidence>
<dbReference type="AlphaFoldDB" id="A0A2S9YNE4"/>
<reference evidence="8 9" key="1">
    <citation type="submission" date="2018-03" db="EMBL/GenBank/DDBJ databases">
        <title>Draft Genome Sequences of the Obligatory Marine Myxobacteria Enhygromyxa salina SWB007.</title>
        <authorList>
            <person name="Poehlein A."/>
            <person name="Moghaddam J.A."/>
            <person name="Harms H."/>
            <person name="Alanjari M."/>
            <person name="Koenig G.M."/>
            <person name="Daniel R."/>
            <person name="Schaeberle T.F."/>
        </authorList>
    </citation>
    <scope>NUCLEOTIDE SEQUENCE [LARGE SCALE GENOMIC DNA]</scope>
    <source>
        <strain evidence="8 9">SWB007</strain>
    </source>
</reference>
<dbReference type="InterPro" id="IPR013324">
    <property type="entry name" value="RNA_pol_sigma_r3/r4-like"/>
</dbReference>
<keyword evidence="4" id="KW-0238">DNA-binding</keyword>
<evidence type="ECO:0000259" key="6">
    <source>
        <dbReference type="Pfam" id="PF04542"/>
    </source>
</evidence>
<dbReference type="InterPro" id="IPR039425">
    <property type="entry name" value="RNA_pol_sigma-70-like"/>
</dbReference>
<dbReference type="NCBIfam" id="TIGR02937">
    <property type="entry name" value="sigma70-ECF"/>
    <property type="match status" value="1"/>
</dbReference>
<dbReference type="InterPro" id="IPR014284">
    <property type="entry name" value="RNA_pol_sigma-70_dom"/>
</dbReference>
<dbReference type="InterPro" id="IPR013249">
    <property type="entry name" value="RNA_pol_sigma70_r4_t2"/>
</dbReference>
<dbReference type="Proteomes" id="UP000238823">
    <property type="component" value="Unassembled WGS sequence"/>
</dbReference>
<dbReference type="SUPFAM" id="SSF88659">
    <property type="entry name" value="Sigma3 and sigma4 domains of RNA polymerase sigma factors"/>
    <property type="match status" value="1"/>
</dbReference>
<keyword evidence="5" id="KW-0804">Transcription</keyword>
<accession>A0A2S9YNE4</accession>
<dbReference type="EMBL" id="PVNL01000072">
    <property type="protein sequence ID" value="PRQ06602.1"/>
    <property type="molecule type" value="Genomic_DNA"/>
</dbReference>
<evidence type="ECO:0000313" key="9">
    <source>
        <dbReference type="Proteomes" id="UP000238823"/>
    </source>
</evidence>
<dbReference type="Gene3D" id="1.10.1740.10">
    <property type="match status" value="1"/>
</dbReference>
<organism evidence="8 9">
    <name type="scientific">Enhygromyxa salina</name>
    <dbReference type="NCBI Taxonomy" id="215803"/>
    <lineage>
        <taxon>Bacteria</taxon>
        <taxon>Pseudomonadati</taxon>
        <taxon>Myxococcota</taxon>
        <taxon>Polyangia</taxon>
        <taxon>Nannocystales</taxon>
        <taxon>Nannocystaceae</taxon>
        <taxon>Enhygromyxa</taxon>
    </lineage>
</organism>
<dbReference type="RefSeq" id="WP_106090678.1">
    <property type="nucleotide sequence ID" value="NZ_PVNL01000072.1"/>
</dbReference>
<name>A0A2S9YNE4_9BACT</name>
<dbReference type="InterPro" id="IPR013325">
    <property type="entry name" value="RNA_pol_sigma_r2"/>
</dbReference>
<dbReference type="Gene3D" id="1.10.10.10">
    <property type="entry name" value="Winged helix-like DNA-binding domain superfamily/Winged helix DNA-binding domain"/>
    <property type="match status" value="1"/>
</dbReference>
<dbReference type="InterPro" id="IPR007627">
    <property type="entry name" value="RNA_pol_sigma70_r2"/>
</dbReference>
<evidence type="ECO:0000256" key="2">
    <source>
        <dbReference type="ARBA" id="ARBA00023015"/>
    </source>
</evidence>
<dbReference type="GO" id="GO:0016987">
    <property type="term" value="F:sigma factor activity"/>
    <property type="evidence" value="ECO:0007669"/>
    <property type="project" value="UniProtKB-KW"/>
</dbReference>
<feature type="domain" description="RNA polymerase sigma factor 70 region 4 type 2" evidence="7">
    <location>
        <begin position="147"/>
        <end position="198"/>
    </location>
</feature>
<dbReference type="PANTHER" id="PTHR43133">
    <property type="entry name" value="RNA POLYMERASE ECF-TYPE SIGMA FACTO"/>
    <property type="match status" value="1"/>
</dbReference>
<dbReference type="GO" id="GO:0003677">
    <property type="term" value="F:DNA binding"/>
    <property type="evidence" value="ECO:0007669"/>
    <property type="project" value="UniProtKB-KW"/>
</dbReference>
<dbReference type="SUPFAM" id="SSF88946">
    <property type="entry name" value="Sigma2 domain of RNA polymerase sigma factors"/>
    <property type="match status" value="1"/>
</dbReference>
<evidence type="ECO:0000256" key="1">
    <source>
        <dbReference type="ARBA" id="ARBA00010641"/>
    </source>
</evidence>
<dbReference type="GO" id="GO:0006352">
    <property type="term" value="P:DNA-templated transcription initiation"/>
    <property type="evidence" value="ECO:0007669"/>
    <property type="project" value="InterPro"/>
</dbReference>
<comment type="similarity">
    <text evidence="1">Belongs to the sigma-70 factor family. ECF subfamily.</text>
</comment>
<dbReference type="CDD" id="cd06171">
    <property type="entry name" value="Sigma70_r4"/>
    <property type="match status" value="1"/>
</dbReference>
<dbReference type="Pfam" id="PF08281">
    <property type="entry name" value="Sigma70_r4_2"/>
    <property type="match status" value="1"/>
</dbReference>
<protein>
    <submittedName>
        <fullName evidence="8">RNA polymerase sigma factor CarQ</fullName>
    </submittedName>
</protein>
<evidence type="ECO:0000256" key="5">
    <source>
        <dbReference type="ARBA" id="ARBA00023163"/>
    </source>
</evidence>
<keyword evidence="3" id="KW-0731">Sigma factor</keyword>
<proteinExistence type="inferred from homology"/>
<dbReference type="Pfam" id="PF04542">
    <property type="entry name" value="Sigma70_r2"/>
    <property type="match status" value="1"/>
</dbReference>
<keyword evidence="2" id="KW-0805">Transcription regulation</keyword>
<gene>
    <name evidence="8" type="primary">carQ_3</name>
    <name evidence="8" type="ORF">ENSA7_37050</name>
</gene>
<dbReference type="InterPro" id="IPR036388">
    <property type="entry name" value="WH-like_DNA-bd_sf"/>
</dbReference>
<evidence type="ECO:0000256" key="4">
    <source>
        <dbReference type="ARBA" id="ARBA00023125"/>
    </source>
</evidence>
<evidence type="ECO:0000256" key="3">
    <source>
        <dbReference type="ARBA" id="ARBA00023082"/>
    </source>
</evidence>
<feature type="domain" description="RNA polymerase sigma-70 region 2" evidence="6">
    <location>
        <begin position="31"/>
        <end position="101"/>
    </location>
</feature>